<evidence type="ECO:0000313" key="2">
    <source>
        <dbReference type="Proteomes" id="UP000070700"/>
    </source>
</evidence>
<dbReference type="KEGG" id="psco:LY89DRAFT_224929"/>
<reference evidence="1 2" key="1">
    <citation type="submission" date="2015-10" db="EMBL/GenBank/DDBJ databases">
        <title>Full genome of DAOMC 229536 Phialocephala scopiformis, a fungal endophyte of spruce producing the potent anti-insectan compound rugulosin.</title>
        <authorList>
            <consortium name="DOE Joint Genome Institute"/>
            <person name="Walker A.K."/>
            <person name="Frasz S.L."/>
            <person name="Seifert K.A."/>
            <person name="Miller J.D."/>
            <person name="Mondo S.J."/>
            <person name="Labutti K."/>
            <person name="Lipzen A."/>
            <person name="Dockter R."/>
            <person name="Kennedy M."/>
            <person name="Grigoriev I.V."/>
            <person name="Spatafora J.W."/>
        </authorList>
    </citation>
    <scope>NUCLEOTIDE SEQUENCE [LARGE SCALE GENOMIC DNA]</scope>
    <source>
        <strain evidence="1 2">CBS 120377</strain>
    </source>
</reference>
<dbReference type="EMBL" id="KQ947425">
    <property type="protein sequence ID" value="KUJ12222.1"/>
    <property type="molecule type" value="Genomic_DNA"/>
</dbReference>
<dbReference type="InParanoid" id="A0A194WXA5"/>
<dbReference type="Proteomes" id="UP000070700">
    <property type="component" value="Unassembled WGS sequence"/>
</dbReference>
<sequence length="165" mass="18432">MITPSTRRESFDGRTDVTANTICVALCLSILSWPRSGDTFGFMRNQLCRLYEETSKFFPAICASAAVDREVLLAPAWPSRTHSTLPQCQSHYTTPPRKRHYVEQMRTIAKWGHLMAGDTKSAFRIHAQPQLISTKALNLPCCKTKTLHPVSKGNSFLPPSLLGGR</sequence>
<accession>A0A194WXA5</accession>
<protein>
    <submittedName>
        <fullName evidence="1">Uncharacterized protein</fullName>
    </submittedName>
</protein>
<dbReference type="RefSeq" id="XP_018066577.1">
    <property type="nucleotide sequence ID" value="XM_018205976.1"/>
</dbReference>
<gene>
    <name evidence="1" type="ORF">LY89DRAFT_224929</name>
</gene>
<name>A0A194WXA5_MOLSC</name>
<organism evidence="1 2">
    <name type="scientific">Mollisia scopiformis</name>
    <name type="common">Conifer needle endophyte fungus</name>
    <name type="synonym">Phialocephala scopiformis</name>
    <dbReference type="NCBI Taxonomy" id="149040"/>
    <lineage>
        <taxon>Eukaryota</taxon>
        <taxon>Fungi</taxon>
        <taxon>Dikarya</taxon>
        <taxon>Ascomycota</taxon>
        <taxon>Pezizomycotina</taxon>
        <taxon>Leotiomycetes</taxon>
        <taxon>Helotiales</taxon>
        <taxon>Mollisiaceae</taxon>
        <taxon>Mollisia</taxon>
    </lineage>
</organism>
<dbReference type="AlphaFoldDB" id="A0A194WXA5"/>
<dbReference type="GeneID" id="28815702"/>
<keyword evidence="2" id="KW-1185">Reference proteome</keyword>
<proteinExistence type="predicted"/>
<evidence type="ECO:0000313" key="1">
    <source>
        <dbReference type="EMBL" id="KUJ12222.1"/>
    </source>
</evidence>